<keyword evidence="3 6" id="KW-0812">Transmembrane</keyword>
<feature type="transmembrane region" description="Helical" evidence="6">
    <location>
        <begin position="201"/>
        <end position="227"/>
    </location>
</feature>
<name>A0LL93_SYNFM</name>
<dbReference type="eggNOG" id="COG4603">
    <property type="taxonomic scope" value="Bacteria"/>
</dbReference>
<dbReference type="CDD" id="cd06580">
    <property type="entry name" value="TM_PBP1_transp_TpRbsC_like"/>
    <property type="match status" value="1"/>
</dbReference>
<dbReference type="Pfam" id="PF02653">
    <property type="entry name" value="BPD_transp_2"/>
    <property type="match status" value="1"/>
</dbReference>
<evidence type="ECO:0000313" key="7">
    <source>
        <dbReference type="EMBL" id="ABK18195.1"/>
    </source>
</evidence>
<evidence type="ECO:0000256" key="5">
    <source>
        <dbReference type="ARBA" id="ARBA00023136"/>
    </source>
</evidence>
<dbReference type="STRING" id="335543.Sfum_2517"/>
<evidence type="ECO:0000256" key="3">
    <source>
        <dbReference type="ARBA" id="ARBA00022692"/>
    </source>
</evidence>
<evidence type="ECO:0000256" key="4">
    <source>
        <dbReference type="ARBA" id="ARBA00022989"/>
    </source>
</evidence>
<proteinExistence type="predicted"/>
<evidence type="ECO:0000256" key="2">
    <source>
        <dbReference type="ARBA" id="ARBA00022475"/>
    </source>
</evidence>
<dbReference type="PANTHER" id="PTHR47089">
    <property type="entry name" value="ABC TRANSPORTER, PERMEASE PROTEIN"/>
    <property type="match status" value="1"/>
</dbReference>
<dbReference type="InterPro" id="IPR001851">
    <property type="entry name" value="ABC_transp_permease"/>
</dbReference>
<feature type="transmembrane region" description="Helical" evidence="6">
    <location>
        <begin position="28"/>
        <end position="50"/>
    </location>
</feature>
<feature type="transmembrane region" description="Helical" evidence="6">
    <location>
        <begin position="70"/>
        <end position="92"/>
    </location>
</feature>
<dbReference type="GO" id="GO:0022857">
    <property type="term" value="F:transmembrane transporter activity"/>
    <property type="evidence" value="ECO:0007669"/>
    <property type="project" value="InterPro"/>
</dbReference>
<keyword evidence="5 6" id="KW-0472">Membrane</keyword>
<dbReference type="PANTHER" id="PTHR47089:SF1">
    <property type="entry name" value="GUANOSINE ABC TRANSPORTER PERMEASE PROTEIN NUPP"/>
    <property type="match status" value="1"/>
</dbReference>
<feature type="transmembrane region" description="Helical" evidence="6">
    <location>
        <begin position="161"/>
        <end position="181"/>
    </location>
</feature>
<accession>A0LL93</accession>
<feature type="transmembrane region" description="Helical" evidence="6">
    <location>
        <begin position="295"/>
        <end position="316"/>
    </location>
</feature>
<dbReference type="InParanoid" id="A0LL93"/>
<keyword evidence="2" id="KW-1003">Cell membrane</keyword>
<keyword evidence="4 6" id="KW-1133">Transmembrane helix</keyword>
<sequence precursor="true">MKRNMAADSPRAGASGGDRAWSRLLESISGPLVACAAALPVCVVISLSAGAGPFDLIAGLWTGAWGSADALATTLGKLTPLLLTGLAVSMAYQARLLNIGCEGQLMLGALASAAFAASAKSLPASLLAPLTLIAGAVIGAAWAYPAVWLKQKRGVHEVITTIFMNTIAIHLCEILVLGPLGDGTAIGRTREIGDGAVWPPVWQYGAMGLTIAPFFAVVLGFLAHFWLSGTPWGFEVKAAGCNPESARAAGIEVERWQKRMFLLSGALAGLAGALEVVAVHHRFYRAFSPGYGFDGITAAFLANAAPGWVWLSGLLLAGLRAADKWLQLAVGISPSSIYIIQACLLLSVAGQPGIRDGLGRLVSNLRAGGRMPLGEHARTGEPESRP</sequence>
<feature type="transmembrane region" description="Helical" evidence="6">
    <location>
        <begin position="261"/>
        <end position="283"/>
    </location>
</feature>
<dbReference type="EMBL" id="CP000478">
    <property type="protein sequence ID" value="ABK18195.1"/>
    <property type="molecule type" value="Genomic_DNA"/>
</dbReference>
<protein>
    <submittedName>
        <fullName evidence="7">Inner-membrane translocator</fullName>
    </submittedName>
</protein>
<dbReference type="AlphaFoldDB" id="A0LL93"/>
<feature type="transmembrane region" description="Helical" evidence="6">
    <location>
        <begin position="128"/>
        <end position="149"/>
    </location>
</feature>
<feature type="transmembrane region" description="Helical" evidence="6">
    <location>
        <begin position="104"/>
        <end position="122"/>
    </location>
</feature>
<keyword evidence="8" id="KW-1185">Reference proteome</keyword>
<reference evidence="7 8" key="1">
    <citation type="submission" date="2006-10" db="EMBL/GenBank/DDBJ databases">
        <title>Complete sequence of Syntrophobacter fumaroxidans MPOB.</title>
        <authorList>
            <consortium name="US DOE Joint Genome Institute"/>
            <person name="Copeland A."/>
            <person name="Lucas S."/>
            <person name="Lapidus A."/>
            <person name="Barry K."/>
            <person name="Detter J.C."/>
            <person name="Glavina del Rio T."/>
            <person name="Hammon N."/>
            <person name="Israni S."/>
            <person name="Pitluck S."/>
            <person name="Goltsman E.G."/>
            <person name="Martinez M."/>
            <person name="Schmutz J."/>
            <person name="Larimer F."/>
            <person name="Land M."/>
            <person name="Hauser L."/>
            <person name="Kyrpides N."/>
            <person name="Kim E."/>
            <person name="Boone D.R."/>
            <person name="Brockman F."/>
            <person name="Culley D."/>
            <person name="Ferry J."/>
            <person name="Gunsalus R."/>
            <person name="McInerney M.J."/>
            <person name="Morrison M."/>
            <person name="Plugge C."/>
            <person name="Rohlin L."/>
            <person name="Scholten J."/>
            <person name="Sieber J."/>
            <person name="Stams A.J.M."/>
            <person name="Worm P."/>
            <person name="Henstra A.M."/>
            <person name="Richardson P."/>
        </authorList>
    </citation>
    <scope>NUCLEOTIDE SEQUENCE [LARGE SCALE GENOMIC DNA]</scope>
    <source>
        <strain evidence="8">DSM 10017 / MPOB</strain>
    </source>
</reference>
<evidence type="ECO:0000313" key="8">
    <source>
        <dbReference type="Proteomes" id="UP000001784"/>
    </source>
</evidence>
<dbReference type="KEGG" id="sfu:Sfum_2517"/>
<comment type="subcellular location">
    <subcellularLocation>
        <location evidence="1">Cell membrane</location>
        <topology evidence="1">Multi-pass membrane protein</topology>
    </subcellularLocation>
</comment>
<organism evidence="7 8">
    <name type="scientific">Syntrophobacter fumaroxidans (strain DSM 10017 / MPOB)</name>
    <dbReference type="NCBI Taxonomy" id="335543"/>
    <lineage>
        <taxon>Bacteria</taxon>
        <taxon>Pseudomonadati</taxon>
        <taxon>Thermodesulfobacteriota</taxon>
        <taxon>Syntrophobacteria</taxon>
        <taxon>Syntrophobacterales</taxon>
        <taxon>Syntrophobacteraceae</taxon>
        <taxon>Syntrophobacter</taxon>
    </lineage>
</organism>
<evidence type="ECO:0000256" key="6">
    <source>
        <dbReference type="SAM" id="Phobius"/>
    </source>
</evidence>
<dbReference type="GO" id="GO:0005886">
    <property type="term" value="C:plasma membrane"/>
    <property type="evidence" value="ECO:0007669"/>
    <property type="project" value="UniProtKB-SubCell"/>
</dbReference>
<gene>
    <name evidence="7" type="ordered locus">Sfum_2517</name>
</gene>
<dbReference type="OrthoDB" id="9809785at2"/>
<dbReference type="Proteomes" id="UP000001784">
    <property type="component" value="Chromosome"/>
</dbReference>
<dbReference type="HOGENOM" id="CLU_040769_0_2_7"/>
<evidence type="ECO:0000256" key="1">
    <source>
        <dbReference type="ARBA" id="ARBA00004651"/>
    </source>
</evidence>